<dbReference type="Proteomes" id="UP001165289">
    <property type="component" value="Unassembled WGS sequence"/>
</dbReference>
<comment type="subcellular location">
    <subcellularLocation>
        <location evidence="1">Membrane</location>
        <topology evidence="1">Multi-pass membrane protein</topology>
    </subcellularLocation>
</comment>
<feature type="domain" description="G-protein coupled receptors family 2 profile 2" evidence="6">
    <location>
        <begin position="162"/>
        <end position="418"/>
    </location>
</feature>
<feature type="transmembrane region" description="Helical" evidence="5">
    <location>
        <begin position="288"/>
        <end position="308"/>
    </location>
</feature>
<evidence type="ECO:0000313" key="8">
    <source>
        <dbReference type="Proteomes" id="UP001165289"/>
    </source>
</evidence>
<comment type="caution">
    <text evidence="7">The sequence shown here is derived from an EMBL/GenBank/DDBJ whole genome shotgun (WGS) entry which is preliminary data.</text>
</comment>
<dbReference type="GO" id="GO:0016020">
    <property type="term" value="C:membrane"/>
    <property type="evidence" value="ECO:0007669"/>
    <property type="project" value="UniProtKB-SubCell"/>
</dbReference>
<keyword evidence="2 5" id="KW-0812">Transmembrane</keyword>
<evidence type="ECO:0000259" key="6">
    <source>
        <dbReference type="PROSITE" id="PS50261"/>
    </source>
</evidence>
<dbReference type="PROSITE" id="PS50261">
    <property type="entry name" value="G_PROTEIN_RECEP_F2_4"/>
    <property type="match status" value="1"/>
</dbReference>
<dbReference type="GO" id="GO:0004888">
    <property type="term" value="F:transmembrane signaling receptor activity"/>
    <property type="evidence" value="ECO:0007669"/>
    <property type="project" value="InterPro"/>
</dbReference>
<feature type="transmembrane region" description="Helical" evidence="5">
    <location>
        <begin position="448"/>
        <end position="474"/>
    </location>
</feature>
<dbReference type="EMBL" id="JAKMXF010000321">
    <property type="protein sequence ID" value="KAI6649187.1"/>
    <property type="molecule type" value="Genomic_DNA"/>
</dbReference>
<evidence type="ECO:0000313" key="7">
    <source>
        <dbReference type="EMBL" id="KAI6649187.1"/>
    </source>
</evidence>
<evidence type="ECO:0000256" key="1">
    <source>
        <dbReference type="ARBA" id="ARBA00004141"/>
    </source>
</evidence>
<evidence type="ECO:0000256" key="2">
    <source>
        <dbReference type="ARBA" id="ARBA00022692"/>
    </source>
</evidence>
<feature type="transmembrane region" description="Helical" evidence="5">
    <location>
        <begin position="256"/>
        <end position="276"/>
    </location>
</feature>
<accession>A0AAV7JJR5</accession>
<dbReference type="AlphaFoldDB" id="A0AAV7JJR5"/>
<feature type="transmembrane region" description="Helical" evidence="5">
    <location>
        <begin position="328"/>
        <end position="356"/>
    </location>
</feature>
<dbReference type="InterPro" id="IPR017981">
    <property type="entry name" value="GPCR_2-like_7TM"/>
</dbReference>
<feature type="transmembrane region" description="Helical" evidence="5">
    <location>
        <begin position="160"/>
        <end position="187"/>
    </location>
</feature>
<protein>
    <recommendedName>
        <fullName evidence="6">G-protein coupled receptors family 2 profile 2 domain-containing protein</fullName>
    </recommendedName>
</protein>
<feature type="transmembrane region" description="Helical" evidence="5">
    <location>
        <begin position="199"/>
        <end position="220"/>
    </location>
</feature>
<sequence>MSAHSSPIKKLPNVSDYESVDENILRQKNAKIFNHKIRPNSVITISPIKKQGKQRFDWNIFGVKILCFIFVVLSWFVVFLPYSSLIRFFLGPDVNVAGSLNAQTERIDSICGIVNNSTLGFQDNRSSNLNLTCEFPYTNNGSLCVPICGTWHPGGHVYHIVTRVVSCVASTISLIFSILGIITWLIIGKKLFAFPQVIPFYLFVCAGIQAICILIGQIHYVKFYCSHEDLISSRIEPTIQCYIQGAVYHYVSFIFVFWYLFYVAAVLLILMFPFTFRVTEGANWKPHLVLFIVAVGLPLLILGIFWAIDSKRYEIVNHPLVCLPTPTGIVAMFIVPLTLILGLSLTSVILIINQLVINQLRLRNHKTSNMNNKQNQFIFRTLAVIVCFTVICLYLIVEFGVRVSFSKPFISYVELYWACITRYGTNTSCCEDNYTQFYHPELTVLNDFFFSIWGVVALSTLAVKEARIFWLSVFKKCLCRREHKIPEPEPSSTSHYVQKRRLTEVVFLSSGEGKKLFDAGNETGAINGTGTNGEIGTKDL</sequence>
<feature type="transmembrane region" description="Helical" evidence="5">
    <location>
        <begin position="377"/>
        <end position="397"/>
    </location>
</feature>
<proteinExistence type="predicted"/>
<reference evidence="7 8" key="1">
    <citation type="journal article" date="2023" name="BMC Biol.">
        <title>The compact genome of the sponge Oopsacas minuta (Hexactinellida) is lacking key metazoan core genes.</title>
        <authorList>
            <person name="Santini S."/>
            <person name="Schenkelaars Q."/>
            <person name="Jourda C."/>
            <person name="Duchesne M."/>
            <person name="Belahbib H."/>
            <person name="Rocher C."/>
            <person name="Selva M."/>
            <person name="Riesgo A."/>
            <person name="Vervoort M."/>
            <person name="Leys S.P."/>
            <person name="Kodjabachian L."/>
            <person name="Le Bivic A."/>
            <person name="Borchiellini C."/>
            <person name="Claverie J.M."/>
            <person name="Renard E."/>
        </authorList>
    </citation>
    <scope>NUCLEOTIDE SEQUENCE [LARGE SCALE GENOMIC DNA]</scope>
    <source>
        <strain evidence="7">SPO-2</strain>
    </source>
</reference>
<name>A0AAV7JJR5_9METZ</name>
<evidence type="ECO:0000256" key="5">
    <source>
        <dbReference type="SAM" id="Phobius"/>
    </source>
</evidence>
<evidence type="ECO:0000256" key="4">
    <source>
        <dbReference type="ARBA" id="ARBA00023136"/>
    </source>
</evidence>
<keyword evidence="4 5" id="KW-0472">Membrane</keyword>
<dbReference type="GO" id="GO:0007166">
    <property type="term" value="P:cell surface receptor signaling pathway"/>
    <property type="evidence" value="ECO:0007669"/>
    <property type="project" value="InterPro"/>
</dbReference>
<evidence type="ECO:0000256" key="3">
    <source>
        <dbReference type="ARBA" id="ARBA00022989"/>
    </source>
</evidence>
<keyword evidence="8" id="KW-1185">Reference proteome</keyword>
<gene>
    <name evidence="7" type="ORF">LOD99_11556</name>
</gene>
<organism evidence="7 8">
    <name type="scientific">Oopsacas minuta</name>
    <dbReference type="NCBI Taxonomy" id="111878"/>
    <lineage>
        <taxon>Eukaryota</taxon>
        <taxon>Metazoa</taxon>
        <taxon>Porifera</taxon>
        <taxon>Hexactinellida</taxon>
        <taxon>Hexasterophora</taxon>
        <taxon>Lyssacinosida</taxon>
        <taxon>Leucopsacidae</taxon>
        <taxon>Oopsacas</taxon>
    </lineage>
</organism>
<dbReference type="Gene3D" id="1.20.1070.10">
    <property type="entry name" value="Rhodopsin 7-helix transmembrane proteins"/>
    <property type="match status" value="1"/>
</dbReference>
<keyword evidence="3 5" id="KW-1133">Transmembrane helix</keyword>
<feature type="transmembrane region" description="Helical" evidence="5">
    <location>
        <begin position="58"/>
        <end position="82"/>
    </location>
</feature>